<evidence type="ECO:0000256" key="2">
    <source>
        <dbReference type="ARBA" id="ARBA00022670"/>
    </source>
</evidence>
<dbReference type="InterPro" id="IPR001005">
    <property type="entry name" value="SANT/Myb"/>
</dbReference>
<dbReference type="Proteomes" id="UP001054902">
    <property type="component" value="Unassembled WGS sequence"/>
</dbReference>
<dbReference type="Gene3D" id="1.10.418.20">
    <property type="match status" value="1"/>
</dbReference>
<feature type="domain" description="Myb-like" evidence="5">
    <location>
        <begin position="314"/>
        <end position="365"/>
    </location>
</feature>
<dbReference type="Gene3D" id="1.20.58.1880">
    <property type="match status" value="1"/>
</dbReference>
<dbReference type="PROSITE" id="PS50600">
    <property type="entry name" value="ULP_PROTEASE"/>
    <property type="match status" value="1"/>
</dbReference>
<dbReference type="CDD" id="cd00167">
    <property type="entry name" value="SANT"/>
    <property type="match status" value="1"/>
</dbReference>
<sequence>MSHYIESLISCELGSNTLGVSVSKDKRGVYVSNTSNKTSVLRVNDIIQSIGKVPIKEIDEFTTAIQSSMGKNKLIIVKRIELIQELIQTRDQHKAQSCTVKNDESSKCSYKEVIVQVPPGELGVTVREDKRGVYKSVDRGSKDVVLTTVDNESSSLVTQNIRPLGNLPMQLCSPIRESSNFKPLQLPPKFPSQPLPFPTPTNIQLQQKTRTNVRSPTDVSQHEDCSPQYQAKSVPYFDTGRKSSFDTSHWFRHLDVNDSLSSLNNPDILDTYIENTSATTTNNGPTIQHHETTLSATADVSNTDEELSESSDEEVENRTGRWTREENELYLQAMEEHGKEKMKLKDWCTIASVVKSQTAGQCQSRHVVKKRAIKMRRDPDDRRRRFREWRTPVDDKFTIDLLNDTFTMETFKMIDSFYPIDQTGFDTVKHWMPYILHFSNVGPWNLHMNRILFATEIPADIRLRYLVHMRDLTDEELTLYAAQYVTPSCFYGLDHHISNRILPFRKFLGSGPIYKCFVYMMLNPDVFEGIRNQVPFKILEPIMSNNTKRSGTLLGKNIDPDVAMIPDRCWELTLDLEKDLVSLKQVDLPKSPNATECKKRKCEFTFDPSVWDIPVDSFVNQEYVSDDDENQEYDNDYESPHDDESFDQIHDSETLLNIEEPKIPLEPICEEDETALVFQSSLLDTELDSVSSERKLSLLNIEEPKIPLEPICEEHETALVFPSSLLDTELDSVSSNLIEPNGKLGQNHESMFTDLAITANVSHGKKNFHTIKIQGKDYDKLEQGKYLNDTLIDFWINWLIYRMGNVSDQVHVFPSQFYTELEQKGVESVTSWTANRNIDIFEKKYVFVPVNKDIHWSLLVIVNPGKIVSDDKKEAWDQHLEHPYVLFMDSLRAHNKSKLQKTLYTWLNAEAARLHKFDRKDPYTHLACPVEHAHVLRQDNGWDCGVFVCRYVFAMLHLFDTRIECKLQDWRNATFRKDIIKKYITETDAFNFGMDDITRLRDEMAILIQDLHRVYKQKSIQDTQCSIPEENEGDEIEIVVNSLNSPNVIGNIALNPFEEIPLPPPENEMEPGSNVDEIDLDFDTLFQNFDDLDDLLGIDISHLNGGTCHGPSLITLATPQDADNLSSIHCFVRKNIEVFEATEEDIFVPCSGRKALLVLGQVGLRCIHCKAVPPPLRTRRAACYPRSISQVYKCVRNMTYDHFPNCDFLPINVKKEFERLKGGAKGSSYTSKFYCDSAVKLGMQDEGKYVTLNGNIPADTIGESSHPKEECKQNRDLSTNRNFPYKDFIEKNQGDNIQLWLDEEEQSRLEKHFNPKWQVEFFSKFYSDEQLEIPDI</sequence>
<feature type="domain" description="Ubiquitin-like protease family profile" evidence="6">
    <location>
        <begin position="771"/>
        <end position="955"/>
    </location>
</feature>
<keyword evidence="3" id="KW-0378">Hydrolase</keyword>
<keyword evidence="2" id="KW-0645">Protease</keyword>
<dbReference type="GO" id="GO:0006508">
    <property type="term" value="P:proteolysis"/>
    <property type="evidence" value="ECO:0007669"/>
    <property type="project" value="UniProtKB-KW"/>
</dbReference>
<protein>
    <recommendedName>
        <fullName evidence="9">Ubiquitin-like protease family profile domain-containing protein</fullName>
    </recommendedName>
</protein>
<dbReference type="InterPro" id="IPR003653">
    <property type="entry name" value="Peptidase_C48_C"/>
</dbReference>
<feature type="region of interest" description="Disordered" evidence="4">
    <location>
        <begin position="278"/>
        <end position="321"/>
    </location>
</feature>
<proteinExistence type="inferred from homology"/>
<keyword evidence="8" id="KW-1185">Reference proteome</keyword>
<dbReference type="SUPFAM" id="SSF54001">
    <property type="entry name" value="Cysteine proteinases"/>
    <property type="match status" value="1"/>
</dbReference>
<evidence type="ECO:0000313" key="8">
    <source>
        <dbReference type="Proteomes" id="UP001054902"/>
    </source>
</evidence>
<evidence type="ECO:0000256" key="1">
    <source>
        <dbReference type="ARBA" id="ARBA00005234"/>
    </source>
</evidence>
<comment type="similarity">
    <text evidence="1">Belongs to the peptidase C48 family.</text>
</comment>
<comment type="caution">
    <text evidence="7">The sequence shown here is derived from an EMBL/GenBank/DDBJ whole genome shotgun (WGS) entry which is preliminary data.</text>
</comment>
<feature type="compositionally biased region" description="Acidic residues" evidence="4">
    <location>
        <begin position="302"/>
        <end position="315"/>
    </location>
</feature>
<accession>A0AAD3CXA3</accession>
<evidence type="ECO:0000259" key="6">
    <source>
        <dbReference type="PROSITE" id="PS50600"/>
    </source>
</evidence>
<dbReference type="SUPFAM" id="SSF46689">
    <property type="entry name" value="Homeodomain-like"/>
    <property type="match status" value="1"/>
</dbReference>
<organism evidence="7 8">
    <name type="scientific">Chaetoceros tenuissimus</name>
    <dbReference type="NCBI Taxonomy" id="426638"/>
    <lineage>
        <taxon>Eukaryota</taxon>
        <taxon>Sar</taxon>
        <taxon>Stramenopiles</taxon>
        <taxon>Ochrophyta</taxon>
        <taxon>Bacillariophyta</taxon>
        <taxon>Coscinodiscophyceae</taxon>
        <taxon>Chaetocerotophycidae</taxon>
        <taxon>Chaetocerotales</taxon>
        <taxon>Chaetocerotaceae</taxon>
        <taxon>Chaetoceros</taxon>
    </lineage>
</organism>
<dbReference type="GO" id="GO:0008234">
    <property type="term" value="F:cysteine-type peptidase activity"/>
    <property type="evidence" value="ECO:0007669"/>
    <property type="project" value="InterPro"/>
</dbReference>
<dbReference type="Gene3D" id="3.30.310.130">
    <property type="entry name" value="Ubiquitin-related"/>
    <property type="match status" value="1"/>
</dbReference>
<dbReference type="PANTHER" id="PTHR47764">
    <property type="entry name" value="UBIQUITIN-LIKE-SPECIFIC PROTEASE 2B-RELATED"/>
    <property type="match status" value="1"/>
</dbReference>
<evidence type="ECO:0008006" key="9">
    <source>
        <dbReference type="Google" id="ProtNLM"/>
    </source>
</evidence>
<dbReference type="SMART" id="SM00717">
    <property type="entry name" value="SANT"/>
    <property type="match status" value="1"/>
</dbReference>
<dbReference type="PANTHER" id="PTHR47764:SF2">
    <property type="entry name" value="UBIQUITIN-LIKE PROTEASE FAMILY PROFILE DOMAIN-CONTAINING PROTEIN"/>
    <property type="match status" value="1"/>
</dbReference>
<reference evidence="7 8" key="1">
    <citation type="journal article" date="2021" name="Sci. Rep.">
        <title>The genome of the diatom Chaetoceros tenuissimus carries an ancient integrated fragment of an extant virus.</title>
        <authorList>
            <person name="Hongo Y."/>
            <person name="Kimura K."/>
            <person name="Takaki Y."/>
            <person name="Yoshida Y."/>
            <person name="Baba S."/>
            <person name="Kobayashi G."/>
            <person name="Nagasaki K."/>
            <person name="Hano T."/>
            <person name="Tomaru Y."/>
        </authorList>
    </citation>
    <scope>NUCLEOTIDE SEQUENCE [LARGE SCALE GENOMIC DNA]</scope>
    <source>
        <strain evidence="7 8">NIES-3715</strain>
    </source>
</reference>
<dbReference type="InterPro" id="IPR009057">
    <property type="entry name" value="Homeodomain-like_sf"/>
</dbReference>
<dbReference type="Pfam" id="PF02902">
    <property type="entry name" value="Peptidase_C48"/>
    <property type="match status" value="1"/>
</dbReference>
<evidence type="ECO:0000256" key="4">
    <source>
        <dbReference type="SAM" id="MobiDB-lite"/>
    </source>
</evidence>
<gene>
    <name evidence="7" type="ORF">CTEN210_10397</name>
</gene>
<evidence type="ECO:0000259" key="5">
    <source>
        <dbReference type="PROSITE" id="PS50090"/>
    </source>
</evidence>
<dbReference type="PROSITE" id="PS50090">
    <property type="entry name" value="MYB_LIKE"/>
    <property type="match status" value="1"/>
</dbReference>
<dbReference type="EMBL" id="BLLK01000047">
    <property type="protein sequence ID" value="GFH53921.1"/>
    <property type="molecule type" value="Genomic_DNA"/>
</dbReference>
<name>A0AAD3CXA3_9STRA</name>
<dbReference type="InterPro" id="IPR038765">
    <property type="entry name" value="Papain-like_cys_pep_sf"/>
</dbReference>
<evidence type="ECO:0000313" key="7">
    <source>
        <dbReference type="EMBL" id="GFH53921.1"/>
    </source>
</evidence>
<evidence type="ECO:0000256" key="3">
    <source>
        <dbReference type="ARBA" id="ARBA00022801"/>
    </source>
</evidence>